<keyword evidence="3" id="KW-1185">Reference proteome</keyword>
<feature type="coiled-coil region" evidence="1">
    <location>
        <begin position="145"/>
        <end position="179"/>
    </location>
</feature>
<sequence>MLRTYHYQEQRQVMVHFKDYKSPSSKNKYLLIEADDGIILSKLLTHNSMIPNQCQLSIESTFLCLGNQILLGDIRWGGVMPRNVQILANHCQSKPQDSSESIVGPDSGELLLPSKEVTSSLMHLELVLRERDGISKEISTSCKSLEKSRKKVKKLKSYHDTAKKEVKEVKSKVSTTEKEFHKCSDISLAIENA</sequence>
<evidence type="ECO:0000313" key="3">
    <source>
        <dbReference type="Proteomes" id="UP000224567"/>
    </source>
</evidence>
<dbReference type="OrthoDB" id="1328829at2759"/>
<proteinExistence type="predicted"/>
<accession>A0A2G2XQ04</accession>
<evidence type="ECO:0000256" key="1">
    <source>
        <dbReference type="SAM" id="Coils"/>
    </source>
</evidence>
<reference evidence="3" key="2">
    <citation type="journal article" date="2017" name="J. Anim. Genet.">
        <title>Multiple reference genome sequences of hot pepper reveal the massive evolution of plant disease resistance genes by retroduplication.</title>
        <authorList>
            <person name="Kim S."/>
            <person name="Park J."/>
            <person name="Yeom S.-I."/>
            <person name="Kim Y.-M."/>
            <person name="Seo E."/>
            <person name="Kim K.-T."/>
            <person name="Kim M.-S."/>
            <person name="Lee J.M."/>
            <person name="Cheong K."/>
            <person name="Shin H.-S."/>
            <person name="Kim S.-B."/>
            <person name="Han K."/>
            <person name="Lee J."/>
            <person name="Park M."/>
            <person name="Lee H.-A."/>
            <person name="Lee H.-Y."/>
            <person name="Lee Y."/>
            <person name="Oh S."/>
            <person name="Lee J.H."/>
            <person name="Choi E."/>
            <person name="Choi E."/>
            <person name="Lee S.E."/>
            <person name="Jeon J."/>
            <person name="Kim H."/>
            <person name="Choi G."/>
            <person name="Song H."/>
            <person name="Lee J."/>
            <person name="Lee S.-C."/>
            <person name="Kwon J.-K."/>
            <person name="Lee H.-Y."/>
            <person name="Koo N."/>
            <person name="Hong Y."/>
            <person name="Kim R.W."/>
            <person name="Kang W.-H."/>
            <person name="Huh J.H."/>
            <person name="Kang B.-C."/>
            <person name="Yang T.-J."/>
            <person name="Lee Y.-H."/>
            <person name="Bennetzen J.L."/>
            <person name="Choi D."/>
        </authorList>
    </citation>
    <scope>NUCLEOTIDE SEQUENCE [LARGE SCALE GENOMIC DNA]</scope>
    <source>
        <strain evidence="3">cv. PBC81</strain>
    </source>
</reference>
<evidence type="ECO:0000313" key="2">
    <source>
        <dbReference type="EMBL" id="PHT59568.1"/>
    </source>
</evidence>
<reference evidence="2 3" key="1">
    <citation type="journal article" date="2017" name="Genome Biol.">
        <title>New reference genome sequences of hot pepper reveal the massive evolution of plant disease-resistance genes by retroduplication.</title>
        <authorList>
            <person name="Kim S."/>
            <person name="Park J."/>
            <person name="Yeom S.I."/>
            <person name="Kim Y.M."/>
            <person name="Seo E."/>
            <person name="Kim K.T."/>
            <person name="Kim M.S."/>
            <person name="Lee J.M."/>
            <person name="Cheong K."/>
            <person name="Shin H.S."/>
            <person name="Kim S.B."/>
            <person name="Han K."/>
            <person name="Lee J."/>
            <person name="Park M."/>
            <person name="Lee H.A."/>
            <person name="Lee H.Y."/>
            <person name="Lee Y."/>
            <person name="Oh S."/>
            <person name="Lee J.H."/>
            <person name="Choi E."/>
            <person name="Choi E."/>
            <person name="Lee S.E."/>
            <person name="Jeon J."/>
            <person name="Kim H."/>
            <person name="Choi G."/>
            <person name="Song H."/>
            <person name="Lee J."/>
            <person name="Lee S.C."/>
            <person name="Kwon J.K."/>
            <person name="Lee H.Y."/>
            <person name="Koo N."/>
            <person name="Hong Y."/>
            <person name="Kim R.W."/>
            <person name="Kang W.H."/>
            <person name="Huh J.H."/>
            <person name="Kang B.C."/>
            <person name="Yang T.J."/>
            <person name="Lee Y.H."/>
            <person name="Bennetzen J.L."/>
            <person name="Choi D."/>
        </authorList>
    </citation>
    <scope>NUCLEOTIDE SEQUENCE [LARGE SCALE GENOMIC DNA]</scope>
    <source>
        <strain evidence="3">cv. PBC81</strain>
    </source>
</reference>
<dbReference type="EMBL" id="MLFT02000001">
    <property type="protein sequence ID" value="PHT59568.1"/>
    <property type="molecule type" value="Genomic_DNA"/>
</dbReference>
<protein>
    <submittedName>
        <fullName evidence="2">Uncharacterized protein</fullName>
    </submittedName>
</protein>
<dbReference type="AlphaFoldDB" id="A0A2G2XQ04"/>
<dbReference type="Proteomes" id="UP000224567">
    <property type="component" value="Unassembled WGS sequence"/>
</dbReference>
<keyword evidence="1" id="KW-0175">Coiled coil</keyword>
<name>A0A2G2XQ04_CAPBA</name>
<gene>
    <name evidence="2" type="ORF">CQW23_01931</name>
</gene>
<comment type="caution">
    <text evidence="2">The sequence shown here is derived from an EMBL/GenBank/DDBJ whole genome shotgun (WGS) entry which is preliminary data.</text>
</comment>
<organism evidence="2 3">
    <name type="scientific">Capsicum baccatum</name>
    <name type="common">Peruvian pepper</name>
    <dbReference type="NCBI Taxonomy" id="33114"/>
    <lineage>
        <taxon>Eukaryota</taxon>
        <taxon>Viridiplantae</taxon>
        <taxon>Streptophyta</taxon>
        <taxon>Embryophyta</taxon>
        <taxon>Tracheophyta</taxon>
        <taxon>Spermatophyta</taxon>
        <taxon>Magnoliopsida</taxon>
        <taxon>eudicotyledons</taxon>
        <taxon>Gunneridae</taxon>
        <taxon>Pentapetalae</taxon>
        <taxon>asterids</taxon>
        <taxon>lamiids</taxon>
        <taxon>Solanales</taxon>
        <taxon>Solanaceae</taxon>
        <taxon>Solanoideae</taxon>
        <taxon>Capsiceae</taxon>
        <taxon>Capsicum</taxon>
    </lineage>
</organism>